<dbReference type="OrthoDB" id="9804590at2"/>
<dbReference type="AlphaFoldDB" id="A0A291LVL9"/>
<organism evidence="5 6">
    <name type="scientific">Pacificitalea manganoxidans</name>
    <dbReference type="NCBI Taxonomy" id="1411902"/>
    <lineage>
        <taxon>Bacteria</taxon>
        <taxon>Pseudomonadati</taxon>
        <taxon>Pseudomonadota</taxon>
        <taxon>Alphaproteobacteria</taxon>
        <taxon>Rhodobacterales</taxon>
        <taxon>Paracoccaceae</taxon>
        <taxon>Pacificitalea</taxon>
    </lineage>
</organism>
<feature type="active site" description="Nucleophile" evidence="4">
    <location>
        <position position="321"/>
    </location>
</feature>
<keyword evidence="1 4" id="KW-0489">Methyltransferase</keyword>
<gene>
    <name evidence="5" type="ORF">CBW24_01350</name>
</gene>
<dbReference type="RefSeq" id="WP_097372431.1">
    <property type="nucleotide sequence ID" value="NZ_CP021404.1"/>
</dbReference>
<dbReference type="Gene3D" id="2.40.50.1070">
    <property type="match status" value="1"/>
</dbReference>
<feature type="binding site" evidence="4">
    <location>
        <position position="295"/>
    </location>
    <ligand>
        <name>S-adenosyl-L-methionine</name>
        <dbReference type="ChEBI" id="CHEBI:59789"/>
    </ligand>
</feature>
<dbReference type="EMBL" id="CP021404">
    <property type="protein sequence ID" value="ATI40786.1"/>
    <property type="molecule type" value="Genomic_DNA"/>
</dbReference>
<dbReference type="GO" id="GO:0070475">
    <property type="term" value="P:rRNA base methylation"/>
    <property type="evidence" value="ECO:0007669"/>
    <property type="project" value="TreeGrafter"/>
</dbReference>
<dbReference type="KEGG" id="cmag:CBW24_01350"/>
<comment type="similarity">
    <text evidence="4">Belongs to the class I-like SAM-binding methyltransferase superfamily. RNA M5U methyltransferase family.</text>
</comment>
<dbReference type="PANTHER" id="PTHR11061:SF49">
    <property type="entry name" value="23S RRNA (URACIL(1939)-C(5))-METHYLTRANSFERASE RLMD"/>
    <property type="match status" value="1"/>
</dbReference>
<dbReference type="PANTHER" id="PTHR11061">
    <property type="entry name" value="RNA M5U METHYLTRANSFERASE"/>
    <property type="match status" value="1"/>
</dbReference>
<keyword evidence="2 4" id="KW-0808">Transferase</keyword>
<dbReference type="Pfam" id="PF05958">
    <property type="entry name" value="tRNA_U5-meth_tr"/>
    <property type="match status" value="1"/>
</dbReference>
<dbReference type="Proteomes" id="UP000219050">
    <property type="component" value="Chromosome"/>
</dbReference>
<dbReference type="PROSITE" id="PS51687">
    <property type="entry name" value="SAM_MT_RNA_M5U"/>
    <property type="match status" value="1"/>
</dbReference>
<keyword evidence="3 4" id="KW-0949">S-adenosyl-L-methionine</keyword>
<dbReference type="GO" id="GO:0070041">
    <property type="term" value="F:rRNA (uridine-C5-)-methyltransferase activity"/>
    <property type="evidence" value="ECO:0007669"/>
    <property type="project" value="TreeGrafter"/>
</dbReference>
<proteinExistence type="inferred from homology"/>
<dbReference type="SUPFAM" id="SSF53335">
    <property type="entry name" value="S-adenosyl-L-methionine-dependent methyltransferases"/>
    <property type="match status" value="1"/>
</dbReference>
<feature type="binding site" evidence="4">
    <location>
        <position position="200"/>
    </location>
    <ligand>
        <name>S-adenosyl-L-methionine</name>
        <dbReference type="ChEBI" id="CHEBI:59789"/>
    </ligand>
</feature>
<feature type="binding site" evidence="4">
    <location>
        <position position="247"/>
    </location>
    <ligand>
        <name>S-adenosyl-L-methionine</name>
        <dbReference type="ChEBI" id="CHEBI:59789"/>
    </ligand>
</feature>
<name>A0A291LVL9_9RHOB</name>
<protein>
    <submittedName>
        <fullName evidence="5">RNA methyltransferase</fullName>
    </submittedName>
</protein>
<dbReference type="InterPro" id="IPR010280">
    <property type="entry name" value="U5_MeTrfase_fam"/>
</dbReference>
<dbReference type="InterPro" id="IPR029063">
    <property type="entry name" value="SAM-dependent_MTases_sf"/>
</dbReference>
<evidence type="ECO:0000256" key="1">
    <source>
        <dbReference type="ARBA" id="ARBA00022603"/>
    </source>
</evidence>
<sequence>MMYLPDIPEDARQTPPCPHYGRCGGCSLQEAQEGWLAEWKTGQVRRALEAQGLEAEFLAPHISPPMSRRRAVFAGTRTKKGAIVGFHGRASHTLFPVPDCQVVRPALTAALPGLEALTRTVASRKGEVTITVSESAAGPDVALRGGKAPDGPMRIALAALAQEHGFARLSLDGEVLVTLAAPEQDFDGIAVVPPPGAFLQATRDGEAALRDGVARALTGAKRVADLFAGSGTFALPLARKTEVHAVEGSAAMVQALDRAWRHASGLRPVTTEARDLFRRPLTPEDLKKFDGVAIDPPRAGAEAQCAEIAASGVSRVGFVSCNPVTFARDAKQLIGAGFRIDWLRVVDQFRWSTHIELVAGLSR</sequence>
<dbReference type="CDD" id="cd02440">
    <property type="entry name" value="AdoMet_MTases"/>
    <property type="match status" value="1"/>
</dbReference>
<evidence type="ECO:0000256" key="2">
    <source>
        <dbReference type="ARBA" id="ARBA00022679"/>
    </source>
</evidence>
<evidence type="ECO:0000256" key="3">
    <source>
        <dbReference type="ARBA" id="ARBA00022691"/>
    </source>
</evidence>
<keyword evidence="6" id="KW-1185">Reference proteome</keyword>
<accession>A0A291LVL9</accession>
<evidence type="ECO:0000256" key="4">
    <source>
        <dbReference type="PROSITE-ProRule" id="PRU01024"/>
    </source>
</evidence>
<evidence type="ECO:0000313" key="6">
    <source>
        <dbReference type="Proteomes" id="UP000219050"/>
    </source>
</evidence>
<dbReference type="Gene3D" id="3.40.50.150">
    <property type="entry name" value="Vaccinia Virus protein VP39"/>
    <property type="match status" value="1"/>
</dbReference>
<evidence type="ECO:0000313" key="5">
    <source>
        <dbReference type="EMBL" id="ATI40786.1"/>
    </source>
</evidence>
<feature type="binding site" evidence="4">
    <location>
        <position position="227"/>
    </location>
    <ligand>
        <name>S-adenosyl-L-methionine</name>
        <dbReference type="ChEBI" id="CHEBI:59789"/>
    </ligand>
</feature>
<reference evidence="5 6" key="1">
    <citation type="submission" date="2017-05" db="EMBL/GenBank/DDBJ databases">
        <title>Comparative genomic and metabolic analysis of manganese-oxidizing mechanisms in Celeribater manganoxidans DY25T: its adaption to the environment of polymetallic nodule.</title>
        <authorList>
            <person name="Wang X."/>
        </authorList>
    </citation>
    <scope>NUCLEOTIDE SEQUENCE [LARGE SCALE GENOMIC DNA]</scope>
    <source>
        <strain evidence="5 6">DY25</strain>
    </source>
</reference>